<dbReference type="InterPro" id="IPR008775">
    <property type="entry name" value="Phytyl_CoA_dOase-like"/>
</dbReference>
<accession>C8VAJ3</accession>
<evidence type="ECO:0008006" key="11">
    <source>
        <dbReference type="Google" id="ProtNLM"/>
    </source>
</evidence>
<evidence type="ECO:0000313" key="10">
    <source>
        <dbReference type="Proteomes" id="UP000000560"/>
    </source>
</evidence>
<dbReference type="RefSeq" id="XP_050467830.1">
    <property type="nucleotide sequence ID" value="XM_050611850.1"/>
</dbReference>
<dbReference type="FunCoup" id="C8VAJ3">
    <property type="interactions" value="13"/>
</dbReference>
<evidence type="ECO:0000256" key="5">
    <source>
        <dbReference type="ARBA" id="ARBA00022723"/>
    </source>
</evidence>
<evidence type="ECO:0000256" key="4">
    <source>
        <dbReference type="ARBA" id="ARBA00011738"/>
    </source>
</evidence>
<comment type="similarity">
    <text evidence="3">Belongs to the PhyH family.</text>
</comment>
<comment type="subunit">
    <text evidence="4">Homodimer.</text>
</comment>
<dbReference type="AlphaFoldDB" id="C8VAJ3"/>
<dbReference type="STRING" id="227321.C8VAJ3"/>
<keyword evidence="8" id="KW-0408">Iron</keyword>
<dbReference type="Pfam" id="PF05721">
    <property type="entry name" value="PhyH"/>
    <property type="match status" value="1"/>
</dbReference>
<dbReference type="OrthoDB" id="445007at2759"/>
<dbReference type="SUPFAM" id="SSF51197">
    <property type="entry name" value="Clavaminate synthase-like"/>
    <property type="match status" value="1"/>
</dbReference>
<keyword evidence="5" id="KW-0479">Metal-binding</keyword>
<evidence type="ECO:0000256" key="8">
    <source>
        <dbReference type="ARBA" id="ARBA00023004"/>
    </source>
</evidence>
<proteinExistence type="inferred from homology"/>
<reference evidence="10" key="1">
    <citation type="journal article" date="2005" name="Nature">
        <title>Sequencing of Aspergillus nidulans and comparative analysis with A. fumigatus and A. oryzae.</title>
        <authorList>
            <person name="Galagan J.E."/>
            <person name="Calvo S.E."/>
            <person name="Cuomo C."/>
            <person name="Ma L.J."/>
            <person name="Wortman J.R."/>
            <person name="Batzoglou S."/>
            <person name="Lee S.I."/>
            <person name="Basturkmen M."/>
            <person name="Spevak C.C."/>
            <person name="Clutterbuck J."/>
            <person name="Kapitonov V."/>
            <person name="Jurka J."/>
            <person name="Scazzocchio C."/>
            <person name="Farman M."/>
            <person name="Butler J."/>
            <person name="Purcell S."/>
            <person name="Harris S."/>
            <person name="Braus G.H."/>
            <person name="Draht O."/>
            <person name="Busch S."/>
            <person name="D'Enfert C."/>
            <person name="Bouchier C."/>
            <person name="Goldman G.H."/>
            <person name="Bell-Pedersen D."/>
            <person name="Griffiths-Jones S."/>
            <person name="Doonan J.H."/>
            <person name="Yu J."/>
            <person name="Vienken K."/>
            <person name="Pain A."/>
            <person name="Freitag M."/>
            <person name="Selker E.U."/>
            <person name="Archer D.B."/>
            <person name="Penalva M.A."/>
            <person name="Oakley B.R."/>
            <person name="Momany M."/>
            <person name="Tanaka T."/>
            <person name="Kumagai T."/>
            <person name="Asai K."/>
            <person name="Machida M."/>
            <person name="Nierman W.C."/>
            <person name="Denning D.W."/>
            <person name="Caddick M."/>
            <person name="Hynes M."/>
            <person name="Paoletti M."/>
            <person name="Fischer R."/>
            <person name="Miller B."/>
            <person name="Dyer P."/>
            <person name="Sachs M.S."/>
            <person name="Osmani S.A."/>
            <person name="Birren B.W."/>
        </authorList>
    </citation>
    <scope>NUCLEOTIDE SEQUENCE [LARGE SCALE GENOMIC DNA]</scope>
    <source>
        <strain evidence="10">FGSC A4 / ATCC 38163 / CBS 112.46 / NRRL 194 / M139</strain>
    </source>
</reference>
<dbReference type="OMA" id="GTRFIPG"/>
<keyword evidence="6" id="KW-0223">Dioxygenase</keyword>
<dbReference type="VEuPathDB" id="FungiDB:AN11097"/>
<dbReference type="KEGG" id="ani:ANIA_11097"/>
<evidence type="ECO:0000256" key="6">
    <source>
        <dbReference type="ARBA" id="ARBA00022964"/>
    </source>
</evidence>
<dbReference type="Proteomes" id="UP000000560">
    <property type="component" value="Chromosome III"/>
</dbReference>
<gene>
    <name evidence="9" type="ORF">ANIA_11097</name>
</gene>
<sequence>MASSSKEDGSKVQYVAEGTPLEDIIGFMKRDGVVIVRQLVSPADIDQAYEEIRPCLEQRPRWNGSFFPKETQRTPNLIAISPTYTRTQMMNPLFHQLCNHFLTTRSWNWWGDEWSETVSRPYISATSALRVGPGAKAQPLHRDDYVSHNYIVESPMFNYRQQVSITMIVAGCKVTKENGGTQFIPGSHLWHVPTNYLGPEQFVDMFDRPNPPKVTDCTYASMEKGDALVLFSSLYHGGGHNTTTDEHRLVFTTCAIRGYFRQEENQYLAVPMQRVREYDRDTQKFIGYSMSEPACGHADEMDPIYLVHPEELETAEPIQF</sequence>
<dbReference type="GO" id="GO:0046872">
    <property type="term" value="F:metal ion binding"/>
    <property type="evidence" value="ECO:0007669"/>
    <property type="project" value="UniProtKB-KW"/>
</dbReference>
<dbReference type="PANTHER" id="PTHR20883:SF45">
    <property type="entry name" value="PHYTANOYL-COA DIOXYGENASE FAMILY PROTEIN"/>
    <property type="match status" value="1"/>
</dbReference>
<reference evidence="10" key="2">
    <citation type="journal article" date="2009" name="Fungal Genet. Biol.">
        <title>The 2008 update of the Aspergillus nidulans genome annotation: a community effort.</title>
        <authorList>
            <person name="Wortman J.R."/>
            <person name="Gilsenan J.M."/>
            <person name="Joardar V."/>
            <person name="Deegan J."/>
            <person name="Clutterbuck J."/>
            <person name="Andersen M.R."/>
            <person name="Archer D."/>
            <person name="Bencina M."/>
            <person name="Braus G."/>
            <person name="Coutinho P."/>
            <person name="von Dohren H."/>
            <person name="Doonan J."/>
            <person name="Driessen A.J."/>
            <person name="Durek P."/>
            <person name="Espeso E."/>
            <person name="Fekete E."/>
            <person name="Flipphi M."/>
            <person name="Estrada C.G."/>
            <person name="Geysens S."/>
            <person name="Goldman G."/>
            <person name="de Groot P.W."/>
            <person name="Hansen K."/>
            <person name="Harris S.D."/>
            <person name="Heinekamp T."/>
            <person name="Helmstaedt K."/>
            <person name="Henrissat B."/>
            <person name="Hofmann G."/>
            <person name="Homan T."/>
            <person name="Horio T."/>
            <person name="Horiuchi H."/>
            <person name="James S."/>
            <person name="Jones M."/>
            <person name="Karaffa L."/>
            <person name="Karanyi Z."/>
            <person name="Kato M."/>
            <person name="Keller N."/>
            <person name="Kelly D.E."/>
            <person name="Kiel J.A."/>
            <person name="Kim J.M."/>
            <person name="van der Klei I.J."/>
            <person name="Klis F.M."/>
            <person name="Kovalchuk A."/>
            <person name="Krasevec N."/>
            <person name="Kubicek C.P."/>
            <person name="Liu B."/>
            <person name="Maccabe A."/>
            <person name="Meyer V."/>
            <person name="Mirabito P."/>
            <person name="Miskei M."/>
            <person name="Mos M."/>
            <person name="Mullins J."/>
            <person name="Nelson D.R."/>
            <person name="Nielsen J."/>
            <person name="Oakley B.R."/>
            <person name="Osmani S.A."/>
            <person name="Pakula T."/>
            <person name="Paszewski A."/>
            <person name="Paulsen I."/>
            <person name="Pilsyk S."/>
            <person name="Pocsi I."/>
            <person name="Punt P.J."/>
            <person name="Ram A.F."/>
            <person name="Ren Q."/>
            <person name="Robellet X."/>
            <person name="Robson G."/>
            <person name="Seiboth B."/>
            <person name="van Solingen P."/>
            <person name="Specht T."/>
            <person name="Sun J."/>
            <person name="Taheri-Talesh N."/>
            <person name="Takeshita N."/>
            <person name="Ussery D."/>
            <person name="vanKuyk P.A."/>
            <person name="Visser H."/>
            <person name="van de Vondervoort P.J."/>
            <person name="de Vries R.P."/>
            <person name="Walton J."/>
            <person name="Xiang X."/>
            <person name="Xiong Y."/>
            <person name="Zeng A.P."/>
            <person name="Brandt B.W."/>
            <person name="Cornell M.J."/>
            <person name="van den Hondel C.A."/>
            <person name="Visser J."/>
            <person name="Oliver S.G."/>
            <person name="Turner G."/>
        </authorList>
    </citation>
    <scope>GENOME REANNOTATION</scope>
    <source>
        <strain evidence="10">FGSC A4 / ATCC 38163 / CBS 112.46 / NRRL 194 / M139</strain>
    </source>
</reference>
<dbReference type="GO" id="GO:0051213">
    <property type="term" value="F:dioxygenase activity"/>
    <property type="evidence" value="ECO:0007669"/>
    <property type="project" value="UniProtKB-KW"/>
</dbReference>
<evidence type="ECO:0000313" key="9">
    <source>
        <dbReference type="EMBL" id="CBF78397.1"/>
    </source>
</evidence>
<dbReference type="InParanoid" id="C8VAJ3"/>
<dbReference type="SMR" id="C8VAJ3"/>
<dbReference type="HOGENOM" id="CLU_047725_0_1_1"/>
<keyword evidence="7" id="KW-0560">Oxidoreductase</keyword>
<dbReference type="PANTHER" id="PTHR20883">
    <property type="entry name" value="PHYTANOYL-COA DIOXYGENASE DOMAIN CONTAINING 1"/>
    <property type="match status" value="1"/>
</dbReference>
<keyword evidence="10" id="KW-1185">Reference proteome</keyword>
<dbReference type="Gene3D" id="2.60.120.620">
    <property type="entry name" value="q2cbj1_9rhob like domain"/>
    <property type="match status" value="1"/>
</dbReference>
<protein>
    <recommendedName>
        <fullName evidence="11">Phytanoyl-CoA dioxygenase family protein</fullName>
    </recommendedName>
</protein>
<evidence type="ECO:0000256" key="1">
    <source>
        <dbReference type="ARBA" id="ARBA00001962"/>
    </source>
</evidence>
<name>C8VAJ3_EMENI</name>
<comment type="pathway">
    <text evidence="2">Secondary metabolite biosynthesis.</text>
</comment>
<dbReference type="EMBL" id="BN001303">
    <property type="protein sequence ID" value="CBF78397.1"/>
    <property type="molecule type" value="Genomic_DNA"/>
</dbReference>
<evidence type="ECO:0000256" key="7">
    <source>
        <dbReference type="ARBA" id="ARBA00023002"/>
    </source>
</evidence>
<evidence type="ECO:0000256" key="3">
    <source>
        <dbReference type="ARBA" id="ARBA00005830"/>
    </source>
</evidence>
<dbReference type="GeneID" id="74896781"/>
<organism evidence="9 10">
    <name type="scientific">Emericella nidulans (strain FGSC A4 / ATCC 38163 / CBS 112.46 / NRRL 194 / M139)</name>
    <name type="common">Aspergillus nidulans</name>
    <dbReference type="NCBI Taxonomy" id="227321"/>
    <lineage>
        <taxon>Eukaryota</taxon>
        <taxon>Fungi</taxon>
        <taxon>Dikarya</taxon>
        <taxon>Ascomycota</taxon>
        <taxon>Pezizomycotina</taxon>
        <taxon>Eurotiomycetes</taxon>
        <taxon>Eurotiomycetidae</taxon>
        <taxon>Eurotiales</taxon>
        <taxon>Aspergillaceae</taxon>
        <taxon>Aspergillus</taxon>
        <taxon>Aspergillus subgen. Nidulantes</taxon>
    </lineage>
</organism>
<comment type="cofactor">
    <cofactor evidence="1">
        <name>Fe cation</name>
        <dbReference type="ChEBI" id="CHEBI:24875"/>
    </cofactor>
</comment>
<evidence type="ECO:0000256" key="2">
    <source>
        <dbReference type="ARBA" id="ARBA00005179"/>
    </source>
</evidence>
<dbReference type="eggNOG" id="ENOG502RUKM">
    <property type="taxonomic scope" value="Eukaryota"/>
</dbReference>